<evidence type="ECO:0000313" key="1">
    <source>
        <dbReference type="EnsemblMetazoa" id="OVOC5673.1"/>
    </source>
</evidence>
<dbReference type="AlphaFoldDB" id="A0A8R1TWS9"/>
<name>A0A8R1TWS9_ONCVO</name>
<reference evidence="2" key="1">
    <citation type="submission" date="2013-10" db="EMBL/GenBank/DDBJ databases">
        <title>Genome sequencing of Onchocerca volvulus.</title>
        <authorList>
            <person name="Cotton J."/>
            <person name="Tsai J."/>
            <person name="Stanley E."/>
            <person name="Tracey A."/>
            <person name="Holroyd N."/>
            <person name="Lustigman S."/>
            <person name="Berriman M."/>
        </authorList>
    </citation>
    <scope>NUCLEOTIDE SEQUENCE</scope>
</reference>
<sequence length="62" mass="7120">MFRGKVPAIKPSIRHSSSILSLGYPMIPHHNKKSIDQKRKEKERSFCELLLSEMVGSKLKII</sequence>
<evidence type="ECO:0000313" key="2">
    <source>
        <dbReference type="Proteomes" id="UP000024404"/>
    </source>
</evidence>
<dbReference type="EMBL" id="CMVM020000161">
    <property type="status" value="NOT_ANNOTATED_CDS"/>
    <property type="molecule type" value="Genomic_DNA"/>
</dbReference>
<protein>
    <submittedName>
        <fullName evidence="1">Uncharacterized protein</fullName>
    </submittedName>
</protein>
<accession>A0A8R1TWS9</accession>
<organism evidence="1 2">
    <name type="scientific">Onchocerca volvulus</name>
    <dbReference type="NCBI Taxonomy" id="6282"/>
    <lineage>
        <taxon>Eukaryota</taxon>
        <taxon>Metazoa</taxon>
        <taxon>Ecdysozoa</taxon>
        <taxon>Nematoda</taxon>
        <taxon>Chromadorea</taxon>
        <taxon>Rhabditida</taxon>
        <taxon>Spirurina</taxon>
        <taxon>Spiruromorpha</taxon>
        <taxon>Filarioidea</taxon>
        <taxon>Onchocercidae</taxon>
        <taxon>Onchocerca</taxon>
    </lineage>
</organism>
<dbReference type="EnsemblMetazoa" id="OVOC5673.1">
    <property type="protein sequence ID" value="OVOC5673.1"/>
    <property type="gene ID" value="WBGene00242482"/>
</dbReference>
<keyword evidence="2" id="KW-1185">Reference proteome</keyword>
<dbReference type="Proteomes" id="UP000024404">
    <property type="component" value="Unassembled WGS sequence"/>
</dbReference>
<reference evidence="1" key="2">
    <citation type="submission" date="2022-06" db="UniProtKB">
        <authorList>
            <consortium name="EnsemblMetazoa"/>
        </authorList>
    </citation>
    <scope>IDENTIFICATION</scope>
</reference>
<proteinExistence type="predicted"/>